<evidence type="ECO:0000313" key="3">
    <source>
        <dbReference type="Proteomes" id="UP000235392"/>
    </source>
</evidence>
<protein>
    <submittedName>
        <fullName evidence="2">Uncharacterized protein</fullName>
    </submittedName>
</protein>
<dbReference type="Proteomes" id="UP000235392">
    <property type="component" value="Unassembled WGS sequence"/>
</dbReference>
<sequence length="563" mass="61504">MAGIFLLQSEAPNQDAGEDEIQQLANANFDNNFDNVATTSSHHHHHLDATLPTRSIRDIPNPAGEHKQRSTSSRPRSSAPIHDTVSQTRSQSNLQQIEQQQNQASTIENRNHISSARNNTKYLHNPPINSSSNTPQHSRNAQPPAHQHAPSICPHVQLNVEQTGRSSGTQKHHSSVHHQPSTSTSNPSQQESFNQILMTAPTINSGPVINASASGNRYYNNVQESNPHALPASPDHDGSFPLTSAPEINTDLFSYPLESESGNPCLSAYNCMERQHQQIIHELLPSATQKSWLPVTDAKIVPFQLTPDEEPPVSPTPPQRWLPLAEPLPQAIESNQRTDKFPSRNSFNILTNDMIKLNAASANRPSSLKLTSFNFNQRSDVSQGKQAQGKDVPVYFSQKPKAIAHPSVKPTSSTTTESLTEFREEHIENAVNLSVMDPQGSCRICGAPSNTISIQKGQDPLEIRKKDVEKPALDADEKPKVDSSGLTSLVNTFLTLQESEKQLDSSETVQPKAPTTDASMTGRMASPNSLLGPEDQHFAQVSSKSDPKSPIESHAGATGHTKS</sequence>
<reference evidence="2 3" key="1">
    <citation type="submission" date="2017-11" db="EMBL/GenBank/DDBJ databases">
        <title>De novo assembly and phasing of dikaryotic genomes from two isolates of Puccinia coronata f. sp. avenae, the causal agent of oat crown rust.</title>
        <authorList>
            <person name="Miller M.E."/>
            <person name="Zhang Y."/>
            <person name="Omidvar V."/>
            <person name="Sperschneider J."/>
            <person name="Schwessinger B."/>
            <person name="Raley C."/>
            <person name="Palmer J.M."/>
            <person name="Garnica D."/>
            <person name="Upadhyaya N."/>
            <person name="Rathjen J."/>
            <person name="Taylor J.M."/>
            <person name="Park R.F."/>
            <person name="Dodds P.N."/>
            <person name="Hirsch C.D."/>
            <person name="Kianian S.F."/>
            <person name="Figueroa M."/>
        </authorList>
    </citation>
    <scope>NUCLEOTIDE SEQUENCE [LARGE SCALE GENOMIC DNA]</scope>
    <source>
        <strain evidence="2">12SD80</strain>
    </source>
</reference>
<evidence type="ECO:0000256" key="1">
    <source>
        <dbReference type="SAM" id="MobiDB-lite"/>
    </source>
</evidence>
<feature type="region of interest" description="Disordered" evidence="1">
    <location>
        <begin position="163"/>
        <end position="191"/>
    </location>
</feature>
<comment type="caution">
    <text evidence="2">The sequence shown here is derived from an EMBL/GenBank/DDBJ whole genome shotgun (WGS) entry which is preliminary data.</text>
</comment>
<name>A0A2N5TX51_9BASI</name>
<dbReference type="EMBL" id="PGCI01000311">
    <property type="protein sequence ID" value="PLW30038.1"/>
    <property type="molecule type" value="Genomic_DNA"/>
</dbReference>
<feature type="compositionally biased region" description="Polar residues" evidence="1">
    <location>
        <begin position="104"/>
        <end position="141"/>
    </location>
</feature>
<feature type="compositionally biased region" description="Low complexity" evidence="1">
    <location>
        <begin position="179"/>
        <end position="191"/>
    </location>
</feature>
<accession>A0A2N5TX51</accession>
<organism evidence="2 3">
    <name type="scientific">Puccinia coronata f. sp. avenae</name>
    <dbReference type="NCBI Taxonomy" id="200324"/>
    <lineage>
        <taxon>Eukaryota</taxon>
        <taxon>Fungi</taxon>
        <taxon>Dikarya</taxon>
        <taxon>Basidiomycota</taxon>
        <taxon>Pucciniomycotina</taxon>
        <taxon>Pucciniomycetes</taxon>
        <taxon>Pucciniales</taxon>
        <taxon>Pucciniaceae</taxon>
        <taxon>Puccinia</taxon>
    </lineage>
</organism>
<feature type="region of interest" description="Disordered" evidence="1">
    <location>
        <begin position="38"/>
        <end position="150"/>
    </location>
</feature>
<evidence type="ECO:0000313" key="2">
    <source>
        <dbReference type="EMBL" id="PLW30038.1"/>
    </source>
</evidence>
<dbReference type="AlphaFoldDB" id="A0A2N5TX51"/>
<feature type="compositionally biased region" description="Low complexity" evidence="1">
    <location>
        <begin position="90"/>
        <end position="103"/>
    </location>
</feature>
<gene>
    <name evidence="2" type="ORF">PCASD_21286</name>
</gene>
<proteinExistence type="predicted"/>
<feature type="region of interest" description="Disordered" evidence="1">
    <location>
        <begin position="498"/>
        <end position="563"/>
    </location>
</feature>